<reference evidence="2 3" key="1">
    <citation type="journal article" date="2023" name="Life. Sci Alliance">
        <title>Evolutionary insights into 3D genome organization and epigenetic landscape of Vigna mungo.</title>
        <authorList>
            <person name="Junaid A."/>
            <person name="Singh B."/>
            <person name="Bhatia S."/>
        </authorList>
    </citation>
    <scope>NUCLEOTIDE SEQUENCE [LARGE SCALE GENOMIC DNA]</scope>
    <source>
        <strain evidence="2">Urdbean</strain>
    </source>
</reference>
<dbReference type="InterPro" id="IPR008930">
    <property type="entry name" value="Terpenoid_cyclase/PrenylTrfase"/>
</dbReference>
<accession>A0AAQ3RJ13</accession>
<dbReference type="AlphaFoldDB" id="A0AAQ3RJ13"/>
<name>A0AAQ3RJ13_VIGMU</name>
<organism evidence="2 3">
    <name type="scientific">Vigna mungo</name>
    <name type="common">Black gram</name>
    <name type="synonym">Phaseolus mungo</name>
    <dbReference type="NCBI Taxonomy" id="3915"/>
    <lineage>
        <taxon>Eukaryota</taxon>
        <taxon>Viridiplantae</taxon>
        <taxon>Streptophyta</taxon>
        <taxon>Embryophyta</taxon>
        <taxon>Tracheophyta</taxon>
        <taxon>Spermatophyta</taxon>
        <taxon>Magnoliopsida</taxon>
        <taxon>eudicotyledons</taxon>
        <taxon>Gunneridae</taxon>
        <taxon>Pentapetalae</taxon>
        <taxon>rosids</taxon>
        <taxon>fabids</taxon>
        <taxon>Fabales</taxon>
        <taxon>Fabaceae</taxon>
        <taxon>Papilionoideae</taxon>
        <taxon>50 kb inversion clade</taxon>
        <taxon>NPAAA clade</taxon>
        <taxon>indigoferoid/millettioid clade</taxon>
        <taxon>Phaseoleae</taxon>
        <taxon>Vigna</taxon>
    </lineage>
</organism>
<dbReference type="GO" id="GO:0005811">
    <property type="term" value="C:lipid droplet"/>
    <property type="evidence" value="ECO:0007669"/>
    <property type="project" value="InterPro"/>
</dbReference>
<dbReference type="Gene3D" id="1.50.10.20">
    <property type="match status" value="1"/>
</dbReference>
<evidence type="ECO:0000313" key="2">
    <source>
        <dbReference type="EMBL" id="WVY93595.1"/>
    </source>
</evidence>
<dbReference type="InterPro" id="IPR018333">
    <property type="entry name" value="Squalene_cyclase"/>
</dbReference>
<sequence length="163" mass="18168">MAVITTLALRPENGFMIMVALHLCLHGENFGFRYLVLLIGVDAIHCPLNFGYFLLFSPCILVVENRPGDFNSRFHHISKGAWTFADRDHGLQLSDGTAECLKCCLLLSMLPEEIVGEKLEPERLNDSVNVLLSLQLLLERLALTAPPFVKLSFLLSKQNEDGG</sequence>
<dbReference type="Proteomes" id="UP001374535">
    <property type="component" value="Chromosome 10"/>
</dbReference>
<proteinExistence type="predicted"/>
<dbReference type="SUPFAM" id="SSF48239">
    <property type="entry name" value="Terpenoid cyclases/Protein prenyltransferases"/>
    <property type="match status" value="1"/>
</dbReference>
<gene>
    <name evidence="2" type="ORF">V8G54_032683</name>
</gene>
<dbReference type="GO" id="GO:0016104">
    <property type="term" value="P:triterpenoid biosynthetic process"/>
    <property type="evidence" value="ECO:0007669"/>
    <property type="project" value="InterPro"/>
</dbReference>
<dbReference type="PANTHER" id="PTHR11764">
    <property type="entry name" value="TERPENE CYCLASE/MUTASE FAMILY MEMBER"/>
    <property type="match status" value="1"/>
</dbReference>
<dbReference type="GO" id="GO:0042300">
    <property type="term" value="F:beta-amyrin synthase activity"/>
    <property type="evidence" value="ECO:0007669"/>
    <property type="project" value="UniProtKB-ARBA"/>
</dbReference>
<dbReference type="EMBL" id="CP144691">
    <property type="protein sequence ID" value="WVY93595.1"/>
    <property type="molecule type" value="Genomic_DNA"/>
</dbReference>
<dbReference type="PANTHER" id="PTHR11764:SF58">
    <property type="entry name" value="BETA-AMYRIN SYNTHASE-RELATED"/>
    <property type="match status" value="1"/>
</dbReference>
<evidence type="ECO:0000313" key="3">
    <source>
        <dbReference type="Proteomes" id="UP001374535"/>
    </source>
</evidence>
<keyword evidence="1" id="KW-0413">Isomerase</keyword>
<evidence type="ECO:0000256" key="1">
    <source>
        <dbReference type="ARBA" id="ARBA00023235"/>
    </source>
</evidence>
<protein>
    <submittedName>
        <fullName evidence="2">Uncharacterized protein</fullName>
    </submittedName>
</protein>
<keyword evidence="3" id="KW-1185">Reference proteome</keyword>